<gene>
    <name evidence="1" type="ORF">PM001_LOCUS19188</name>
</gene>
<organism evidence="1 2">
    <name type="scientific">Peronospora matthiolae</name>
    <dbReference type="NCBI Taxonomy" id="2874970"/>
    <lineage>
        <taxon>Eukaryota</taxon>
        <taxon>Sar</taxon>
        <taxon>Stramenopiles</taxon>
        <taxon>Oomycota</taxon>
        <taxon>Peronosporomycetes</taxon>
        <taxon>Peronosporales</taxon>
        <taxon>Peronosporaceae</taxon>
        <taxon>Peronospora</taxon>
    </lineage>
</organism>
<comment type="caution">
    <text evidence="1">The sequence shown here is derived from an EMBL/GenBank/DDBJ whole genome shotgun (WGS) entry which is preliminary data.</text>
</comment>
<dbReference type="Proteomes" id="UP001162060">
    <property type="component" value="Unassembled WGS sequence"/>
</dbReference>
<dbReference type="EMBL" id="CAKLBY020000197">
    <property type="protein sequence ID" value="CAK7934038.1"/>
    <property type="molecule type" value="Genomic_DNA"/>
</dbReference>
<accession>A0AAV1UK24</accession>
<sequence length="141" mass="16060">MVAGTFDPDRDLDLLNVHELNRVTEQLQDDLAHERARRYELHYIAKSNYISLARDHSDDREAFAFAQLENKHSTISLRDELAASRQDIAQLREQVTSLVDHTGSLERDRSKVVSALDRGGVLCISKQARTDSTRGDVQRKT</sequence>
<evidence type="ECO:0000313" key="2">
    <source>
        <dbReference type="Proteomes" id="UP001162060"/>
    </source>
</evidence>
<evidence type="ECO:0000313" key="1">
    <source>
        <dbReference type="EMBL" id="CAK7934038.1"/>
    </source>
</evidence>
<reference evidence="1" key="1">
    <citation type="submission" date="2024-01" db="EMBL/GenBank/DDBJ databases">
        <authorList>
            <person name="Webb A."/>
        </authorList>
    </citation>
    <scope>NUCLEOTIDE SEQUENCE</scope>
    <source>
        <strain evidence="1">Pm1</strain>
    </source>
</reference>
<protein>
    <submittedName>
        <fullName evidence="1">Uncharacterized protein</fullName>
    </submittedName>
</protein>
<proteinExistence type="predicted"/>
<dbReference type="AlphaFoldDB" id="A0AAV1UK24"/>
<name>A0AAV1UK24_9STRA</name>